<dbReference type="EnsemblMetazoa" id="Aqu2.1.26396_001">
    <property type="protein sequence ID" value="Aqu2.1.26396_001"/>
    <property type="gene ID" value="Aqu2.1.26396"/>
</dbReference>
<proteinExistence type="predicted"/>
<feature type="transmembrane region" description="Helical" evidence="1">
    <location>
        <begin position="126"/>
        <end position="147"/>
    </location>
</feature>
<feature type="transmembrane region" description="Helical" evidence="1">
    <location>
        <begin position="226"/>
        <end position="249"/>
    </location>
</feature>
<accession>A0A1X7UFY9</accession>
<keyword evidence="1" id="KW-0472">Membrane</keyword>
<dbReference type="AlphaFoldDB" id="A0A1X7UFY9"/>
<evidence type="ECO:0000256" key="1">
    <source>
        <dbReference type="SAM" id="Phobius"/>
    </source>
</evidence>
<feature type="transmembrane region" description="Helical" evidence="1">
    <location>
        <begin position="84"/>
        <end position="114"/>
    </location>
</feature>
<name>A0A1X7UFY9_AMPQE</name>
<dbReference type="InParanoid" id="A0A1X7UFY9"/>
<feature type="transmembrane region" description="Helical" evidence="1">
    <location>
        <begin position="51"/>
        <end position="72"/>
    </location>
</feature>
<dbReference type="OrthoDB" id="100006at2759"/>
<reference evidence="2" key="1">
    <citation type="submission" date="2017-05" db="UniProtKB">
        <authorList>
            <consortium name="EnsemblMetazoa"/>
        </authorList>
    </citation>
    <scope>IDENTIFICATION</scope>
</reference>
<evidence type="ECO:0008006" key="3">
    <source>
        <dbReference type="Google" id="ProtNLM"/>
    </source>
</evidence>
<feature type="transmembrane region" description="Helical" evidence="1">
    <location>
        <begin position="261"/>
        <end position="288"/>
    </location>
</feature>
<sequence length="347" mass="39328">MDNNSDNCTHPVSTSITYILLVVGTTQIVACIVTLIIVLVISFYKDIIQRLIVYKLLTMLVFSVVQLLYPIFSKYDSSKLHKIVVLLVPSVATITYSINIGFTFWLTIVLYLCIVHLKELRNLRKLELISIMTSAVPLFFVVFIPFASYDDCMQTWEVVFSNGGGNRLEYIYITGYCISGVVYLIISTLLISIFIKVALKSRPNQERDDVLPLLTTNKWKTLLKQLLPIVIYVIAITILAVIYFLFSVINYNKMNLRSNGVLTVAIFCLASSFGFLTSLVILLFICILKCKSKMKRIKGKGLLDYAEKIVHDTAYDNSNVFTSETIASTNVKTEYYYTRMSSSTSKL</sequence>
<keyword evidence="1" id="KW-1133">Transmembrane helix</keyword>
<protein>
    <recommendedName>
        <fullName evidence="3">G-protein coupled receptors family 1 profile domain-containing protein</fullName>
    </recommendedName>
</protein>
<keyword evidence="1" id="KW-0812">Transmembrane</keyword>
<feature type="transmembrane region" description="Helical" evidence="1">
    <location>
        <begin position="16"/>
        <end position="44"/>
    </location>
</feature>
<evidence type="ECO:0000313" key="2">
    <source>
        <dbReference type="EnsemblMetazoa" id="Aqu2.1.26396_001"/>
    </source>
</evidence>
<feature type="transmembrane region" description="Helical" evidence="1">
    <location>
        <begin position="170"/>
        <end position="195"/>
    </location>
</feature>
<organism evidence="2">
    <name type="scientific">Amphimedon queenslandica</name>
    <name type="common">Sponge</name>
    <dbReference type="NCBI Taxonomy" id="400682"/>
    <lineage>
        <taxon>Eukaryota</taxon>
        <taxon>Metazoa</taxon>
        <taxon>Porifera</taxon>
        <taxon>Demospongiae</taxon>
        <taxon>Heteroscleromorpha</taxon>
        <taxon>Haplosclerida</taxon>
        <taxon>Niphatidae</taxon>
        <taxon>Amphimedon</taxon>
    </lineage>
</organism>